<dbReference type="GO" id="GO:0008408">
    <property type="term" value="F:3'-5' exonuclease activity"/>
    <property type="evidence" value="ECO:0000318"/>
    <property type="project" value="GO_Central"/>
</dbReference>
<dbReference type="KEGG" id="mbr:MONBRDRAFT_34671"/>
<feature type="region of interest" description="Disordered" evidence="2">
    <location>
        <begin position="574"/>
        <end position="662"/>
    </location>
</feature>
<evidence type="ECO:0000256" key="1">
    <source>
        <dbReference type="PROSITE-ProRule" id="PRU00042"/>
    </source>
</evidence>
<evidence type="ECO:0000313" key="4">
    <source>
        <dbReference type="EMBL" id="EDQ84489.1"/>
    </source>
</evidence>
<dbReference type="InterPro" id="IPR013087">
    <property type="entry name" value="Znf_C2H2_type"/>
</dbReference>
<dbReference type="GO" id="GO:0005634">
    <property type="term" value="C:nucleus"/>
    <property type="evidence" value="ECO:0000318"/>
    <property type="project" value="GO_Central"/>
</dbReference>
<keyword evidence="5" id="KW-1185">Reference proteome</keyword>
<dbReference type="RefSeq" id="XP_001750676.1">
    <property type="nucleotide sequence ID" value="XM_001750624.1"/>
</dbReference>
<evidence type="ECO:0000259" key="3">
    <source>
        <dbReference type="PROSITE" id="PS50157"/>
    </source>
</evidence>
<feature type="compositionally biased region" description="Polar residues" evidence="2">
    <location>
        <begin position="464"/>
        <end position="475"/>
    </location>
</feature>
<evidence type="ECO:0000256" key="2">
    <source>
        <dbReference type="SAM" id="MobiDB-lite"/>
    </source>
</evidence>
<dbReference type="AlphaFoldDB" id="A9VD93"/>
<feature type="region of interest" description="Disordered" evidence="2">
    <location>
        <begin position="358"/>
        <end position="475"/>
    </location>
</feature>
<dbReference type="InParanoid" id="A9VD93"/>
<keyword evidence="1" id="KW-0479">Metal-binding</keyword>
<dbReference type="Gene3D" id="3.30.420.10">
    <property type="entry name" value="Ribonuclease H-like superfamily/Ribonuclease H"/>
    <property type="match status" value="1"/>
</dbReference>
<reference evidence="4 5" key="1">
    <citation type="journal article" date="2008" name="Nature">
        <title>The genome of the choanoflagellate Monosiga brevicollis and the origin of metazoans.</title>
        <authorList>
            <consortium name="JGI Sequencing"/>
            <person name="King N."/>
            <person name="Westbrook M.J."/>
            <person name="Young S.L."/>
            <person name="Kuo A."/>
            <person name="Abedin M."/>
            <person name="Chapman J."/>
            <person name="Fairclough S."/>
            <person name="Hellsten U."/>
            <person name="Isogai Y."/>
            <person name="Letunic I."/>
            <person name="Marr M."/>
            <person name="Pincus D."/>
            <person name="Putnam N."/>
            <person name="Rokas A."/>
            <person name="Wright K.J."/>
            <person name="Zuzow R."/>
            <person name="Dirks W."/>
            <person name="Good M."/>
            <person name="Goodstein D."/>
            <person name="Lemons D."/>
            <person name="Li W."/>
            <person name="Lyons J.B."/>
            <person name="Morris A."/>
            <person name="Nichols S."/>
            <person name="Richter D.J."/>
            <person name="Salamov A."/>
            <person name="Bork P."/>
            <person name="Lim W.A."/>
            <person name="Manning G."/>
            <person name="Miller W.T."/>
            <person name="McGinnis W."/>
            <person name="Shapiro H."/>
            <person name="Tjian R."/>
            <person name="Grigoriev I.V."/>
            <person name="Rokhsar D."/>
        </authorList>
    </citation>
    <scope>NUCLEOTIDE SEQUENCE [LARGE SCALE GENOMIC DNA]</scope>
    <source>
        <strain evidence="5">MX1 / ATCC 50154</strain>
    </source>
</reference>
<dbReference type="PROSITE" id="PS50157">
    <property type="entry name" value="ZINC_FINGER_C2H2_2"/>
    <property type="match status" value="1"/>
</dbReference>
<dbReference type="InterPro" id="IPR012337">
    <property type="entry name" value="RNaseH-like_sf"/>
</dbReference>
<gene>
    <name evidence="4" type="ORF">MONBRDRAFT_34671</name>
</gene>
<sequence>MSDFEAIDVAFSRTGGATTRVSIVPLSDRGLVDLAVAALMEHQILGLAVFSTPRLRAQDYSPIAVMAISSGVDTFLFTVGFDVRREDIAKIYIDYGVAVEPIHDLRDILAPETGSASVFEAFQREFPGGTFRYQRDVKSSDWWRRDLDEAQISLAAFDAWAIRYFWLIVAQPKGYPVQARTQGIEVSEITQGIVRETFPGQRQPYRRDDRFVEHEVTMREGADMSTSFAATGWSSHGGVSMRNTRSAAENAPQGGGEPVAPPPSFAASSIAPNGVPQMQAFGRGLEPSDSIAAHLQPTMAEHTAEAQQAAVSFEMQEDVNPETFSCPYCERSFETYAILQQHMYARVNGLCYPDGPGEASVDMAEDQMEDTEWSAAPGDAQSGANGHHGGGVAFVQAPNVSMIPRDDDDELAAGSYAPGQAAQATSRPSMAQQQPASTDNGNHNPSAATQAAAVPQNELHTGGTPLNSTTRPINASRFGTSHSILASRTSLLSESVYGNDLNLSMLPTSAAHRGVASMAKDDRPTHLDNPNDTATGAQATGEASILAQTMRWEGGANSTMRRANAFELNTTGAMQRAGGSRPGWPDRSGFSIGNISGSHAGTKRASGSNMTWQAPSHEAASSFAANESRDTDGFRRPSTLGQPRSSSGSTYRSPNATTRTAFGVHHPQGVYGRYSDLDHSVRQGDLTRSDVNMTRYHNQSMQAAPGEEPWLDPPNRMPVRLAVASTAGDVGRF</sequence>
<feature type="region of interest" description="Disordered" evidence="2">
    <location>
        <begin position="233"/>
        <end position="261"/>
    </location>
</feature>
<dbReference type="EMBL" id="CH991586">
    <property type="protein sequence ID" value="EDQ84489.1"/>
    <property type="molecule type" value="Genomic_DNA"/>
</dbReference>
<dbReference type="GO" id="GO:0008270">
    <property type="term" value="F:zinc ion binding"/>
    <property type="evidence" value="ECO:0007669"/>
    <property type="project" value="UniProtKB-KW"/>
</dbReference>
<dbReference type="GO" id="GO:0005737">
    <property type="term" value="C:cytoplasm"/>
    <property type="evidence" value="ECO:0000318"/>
    <property type="project" value="GO_Central"/>
</dbReference>
<dbReference type="InterPro" id="IPR036397">
    <property type="entry name" value="RNaseH_sf"/>
</dbReference>
<feature type="domain" description="C2H2-type" evidence="3">
    <location>
        <begin position="324"/>
        <end position="353"/>
    </location>
</feature>
<feature type="compositionally biased region" description="Acidic residues" evidence="2">
    <location>
        <begin position="363"/>
        <end position="372"/>
    </location>
</feature>
<proteinExistence type="predicted"/>
<dbReference type="SUPFAM" id="SSF53098">
    <property type="entry name" value="Ribonuclease H-like"/>
    <property type="match status" value="1"/>
</dbReference>
<dbReference type="GeneID" id="5895931"/>
<feature type="compositionally biased region" description="Polar residues" evidence="2">
    <location>
        <begin position="422"/>
        <end position="449"/>
    </location>
</feature>
<dbReference type="Proteomes" id="UP000001357">
    <property type="component" value="Unassembled WGS sequence"/>
</dbReference>
<evidence type="ECO:0000313" key="5">
    <source>
        <dbReference type="Proteomes" id="UP000001357"/>
    </source>
</evidence>
<keyword evidence="1" id="KW-0863">Zinc-finger</keyword>
<feature type="compositionally biased region" description="Polar residues" evidence="2">
    <location>
        <begin position="591"/>
        <end position="614"/>
    </location>
</feature>
<accession>A9VD93</accession>
<name>A9VD93_MONBE</name>
<keyword evidence="1" id="KW-0862">Zinc</keyword>
<organism evidence="4 5">
    <name type="scientific">Monosiga brevicollis</name>
    <name type="common">Choanoflagellate</name>
    <dbReference type="NCBI Taxonomy" id="81824"/>
    <lineage>
        <taxon>Eukaryota</taxon>
        <taxon>Choanoflagellata</taxon>
        <taxon>Craspedida</taxon>
        <taxon>Salpingoecidae</taxon>
        <taxon>Monosiga</taxon>
    </lineage>
</organism>
<protein>
    <recommendedName>
        <fullName evidence="3">C2H2-type domain-containing protein</fullName>
    </recommendedName>
</protein>
<dbReference type="GO" id="GO:0003676">
    <property type="term" value="F:nucleic acid binding"/>
    <property type="evidence" value="ECO:0007669"/>
    <property type="project" value="InterPro"/>
</dbReference>
<feature type="compositionally biased region" description="Polar residues" evidence="2">
    <location>
        <begin position="639"/>
        <end position="660"/>
    </location>
</feature>